<dbReference type="AlphaFoldDB" id="A0A0V0YZY1"/>
<evidence type="ECO:0000313" key="1">
    <source>
        <dbReference type="EMBL" id="KRY05622.1"/>
    </source>
</evidence>
<name>A0A0V0YZY1_9BILA</name>
<sequence length="36" mass="4148">MPSRRADFGVRTPSRRADFAISGGRRWRTINHSTCQ</sequence>
<dbReference type="EMBL" id="JYDQ01001200">
    <property type="protein sequence ID" value="KRY05622.1"/>
    <property type="molecule type" value="Genomic_DNA"/>
</dbReference>
<evidence type="ECO:0000313" key="2">
    <source>
        <dbReference type="EMBL" id="KRY05760.1"/>
    </source>
</evidence>
<evidence type="ECO:0000313" key="3">
    <source>
        <dbReference type="Proteomes" id="UP000054783"/>
    </source>
</evidence>
<keyword evidence="3" id="KW-1185">Reference proteome</keyword>
<dbReference type="Proteomes" id="UP000054783">
    <property type="component" value="Unassembled WGS sequence"/>
</dbReference>
<dbReference type="EMBL" id="JYDQ01001126">
    <property type="protein sequence ID" value="KRY05760.1"/>
    <property type="molecule type" value="Genomic_DNA"/>
</dbReference>
<proteinExistence type="predicted"/>
<comment type="caution">
    <text evidence="2">The sequence shown here is derived from an EMBL/GenBank/DDBJ whole genome shotgun (WGS) entry which is preliminary data.</text>
</comment>
<organism evidence="2 3">
    <name type="scientific">Trichinella patagoniensis</name>
    <dbReference type="NCBI Taxonomy" id="990121"/>
    <lineage>
        <taxon>Eukaryota</taxon>
        <taxon>Metazoa</taxon>
        <taxon>Ecdysozoa</taxon>
        <taxon>Nematoda</taxon>
        <taxon>Enoplea</taxon>
        <taxon>Dorylaimia</taxon>
        <taxon>Trichinellida</taxon>
        <taxon>Trichinellidae</taxon>
        <taxon>Trichinella</taxon>
    </lineage>
</organism>
<reference evidence="2 3" key="1">
    <citation type="submission" date="2015-01" db="EMBL/GenBank/DDBJ databases">
        <title>Evolution of Trichinella species and genotypes.</title>
        <authorList>
            <person name="Korhonen P.K."/>
            <person name="Edoardo P."/>
            <person name="Giuseppe L.R."/>
            <person name="Gasser R.B."/>
        </authorList>
    </citation>
    <scope>NUCLEOTIDE SEQUENCE [LARGE SCALE GENOMIC DNA]</scope>
    <source>
        <strain evidence="2">ISS2496</strain>
    </source>
</reference>
<gene>
    <name evidence="1" type="ORF">T12_5005</name>
    <name evidence="2" type="ORF">T12_8820</name>
</gene>
<accession>A0A0V0YZY1</accession>
<protein>
    <submittedName>
        <fullName evidence="2">Uncharacterized protein</fullName>
    </submittedName>
</protein>